<sequence length="122" mass="14003">MKILTATLLILGFTFLSHAEEVQGYDVDKLADAIFLSEGGYSATYLYGIRSIPYKTEDEVRRICKNTIKNHAKRHANHKCGDDYLTCLGNRYCPTSGNLSKSEQLLNRNWLKSVRYFYGRNK</sequence>
<evidence type="ECO:0000313" key="2">
    <source>
        <dbReference type="EMBL" id="QJA83715.1"/>
    </source>
</evidence>
<reference evidence="2" key="1">
    <citation type="submission" date="2020-03" db="EMBL/GenBank/DDBJ databases">
        <title>The deep terrestrial virosphere.</title>
        <authorList>
            <person name="Holmfeldt K."/>
            <person name="Nilsson E."/>
            <person name="Simone D."/>
            <person name="Lopez-Fernandez M."/>
            <person name="Wu X."/>
            <person name="de Brujin I."/>
            <person name="Lundin D."/>
            <person name="Andersson A."/>
            <person name="Bertilsson S."/>
            <person name="Dopson M."/>
        </authorList>
    </citation>
    <scope>NUCLEOTIDE SEQUENCE</scope>
    <source>
        <strain evidence="2">MM415A00259</strain>
        <strain evidence="1">MM415B00452</strain>
    </source>
</reference>
<dbReference type="AlphaFoldDB" id="A0A6M3KQM7"/>
<dbReference type="EMBL" id="MT142516">
    <property type="protein sequence ID" value="QJA83715.1"/>
    <property type="molecule type" value="Genomic_DNA"/>
</dbReference>
<dbReference type="EMBL" id="MT141529">
    <property type="protein sequence ID" value="QJA64927.1"/>
    <property type="molecule type" value="Genomic_DNA"/>
</dbReference>
<gene>
    <name evidence="2" type="ORF">MM415A00259_0040</name>
    <name evidence="1" type="ORF">MM415B00452_0028</name>
</gene>
<proteinExistence type="predicted"/>
<name>A0A6M3KQM7_9ZZZZ</name>
<accession>A0A6M3KQM7</accession>
<organism evidence="2">
    <name type="scientific">viral metagenome</name>
    <dbReference type="NCBI Taxonomy" id="1070528"/>
    <lineage>
        <taxon>unclassified sequences</taxon>
        <taxon>metagenomes</taxon>
        <taxon>organismal metagenomes</taxon>
    </lineage>
</organism>
<protein>
    <submittedName>
        <fullName evidence="2">Uncharacterized protein</fullName>
    </submittedName>
</protein>
<evidence type="ECO:0000313" key="1">
    <source>
        <dbReference type="EMBL" id="QJA64927.1"/>
    </source>
</evidence>